<dbReference type="PANTHER" id="PTHR46268">
    <property type="entry name" value="STRESS RESPONSE PROTEIN NHAX"/>
    <property type="match status" value="1"/>
</dbReference>
<name>A0A1X6WZ02_9MICO</name>
<dbReference type="InterPro" id="IPR014729">
    <property type="entry name" value="Rossmann-like_a/b/a_fold"/>
</dbReference>
<reference evidence="5" key="1">
    <citation type="submission" date="2017-02" db="EMBL/GenBank/DDBJ databases">
        <authorList>
            <person name="Dridi B."/>
        </authorList>
    </citation>
    <scope>NUCLEOTIDE SEQUENCE [LARGE SCALE GENOMIC DNA]</scope>
    <source>
        <strain evidence="5">B Co 03.10</strain>
    </source>
</reference>
<dbReference type="Gene3D" id="3.40.50.620">
    <property type="entry name" value="HUPs"/>
    <property type="match status" value="1"/>
</dbReference>
<evidence type="ECO:0000256" key="2">
    <source>
        <dbReference type="SAM" id="MobiDB-lite"/>
    </source>
</evidence>
<feature type="domain" description="UspA" evidence="3">
    <location>
        <begin position="11"/>
        <end position="147"/>
    </location>
</feature>
<dbReference type="InterPro" id="IPR006015">
    <property type="entry name" value="Universal_stress_UspA"/>
</dbReference>
<feature type="domain" description="UspA" evidence="3">
    <location>
        <begin position="203"/>
        <end position="341"/>
    </location>
</feature>
<gene>
    <name evidence="4" type="ORF">FM105_02435</name>
</gene>
<dbReference type="InterPro" id="IPR006016">
    <property type="entry name" value="UspA"/>
</dbReference>
<feature type="region of interest" description="Disordered" evidence="2">
    <location>
        <begin position="158"/>
        <end position="187"/>
    </location>
</feature>
<dbReference type="PRINTS" id="PR01438">
    <property type="entry name" value="UNVRSLSTRESS"/>
</dbReference>
<evidence type="ECO:0000256" key="1">
    <source>
        <dbReference type="ARBA" id="ARBA00008791"/>
    </source>
</evidence>
<dbReference type="Gene3D" id="3.40.50.12370">
    <property type="match status" value="1"/>
</dbReference>
<protein>
    <submittedName>
        <fullName evidence="4">Universal stress protein family</fullName>
    </submittedName>
</protein>
<evidence type="ECO:0000259" key="3">
    <source>
        <dbReference type="Pfam" id="PF00582"/>
    </source>
</evidence>
<evidence type="ECO:0000313" key="4">
    <source>
        <dbReference type="EMBL" id="SLM91149.1"/>
    </source>
</evidence>
<dbReference type="SUPFAM" id="SSF52402">
    <property type="entry name" value="Adenine nucleotide alpha hydrolases-like"/>
    <property type="match status" value="2"/>
</dbReference>
<dbReference type="Pfam" id="PF00582">
    <property type="entry name" value="Usp"/>
    <property type="match status" value="2"/>
</dbReference>
<dbReference type="EMBL" id="FWFF01000001">
    <property type="protein sequence ID" value="SLM91149.1"/>
    <property type="molecule type" value="Genomic_DNA"/>
</dbReference>
<dbReference type="PANTHER" id="PTHR46268:SF6">
    <property type="entry name" value="UNIVERSAL STRESS PROTEIN UP12"/>
    <property type="match status" value="1"/>
</dbReference>
<sequence length="347" mass="37546">MNDMRESTVRDQVLVGVDGSANSARAFEVALAIAKRQGWSMRLVGCYSVTFADHESGLTVSENFRRAMESNARHPLEAFAEQAKADGIEASFATYDEHAADALVRESATARLAVVGKRGRNRFAGRFLGSVSAALAAHGHCPALIIPERWETPDASRIFAPGQDQPGGEHAATEPTELLSESTPPKPRRKAFHNVADQMNFRQEIVVGIDLGEPSRRIALAAARFAEMFGRSLTLVSATPLNADAWYPNPVEHNIDIPSIRSRYTDHLSTLVTIVKDRHPDLDVHWRFYDGTPAGVLSEATRSASVVALGTRGHGGFTGLLMGSVSQSVLNRSASPVLVVPTLKNTV</sequence>
<dbReference type="RefSeq" id="WP_087004051.1">
    <property type="nucleotide sequence ID" value="NZ_FWFF01000001.1"/>
</dbReference>
<dbReference type="AlphaFoldDB" id="A0A1X6WZ02"/>
<dbReference type="CDD" id="cd00293">
    <property type="entry name" value="USP-like"/>
    <property type="match status" value="1"/>
</dbReference>
<comment type="similarity">
    <text evidence="1">Belongs to the universal stress protein A family.</text>
</comment>
<dbReference type="Proteomes" id="UP000196581">
    <property type="component" value="Unassembled WGS sequence"/>
</dbReference>
<keyword evidence="5" id="KW-1185">Reference proteome</keyword>
<organism evidence="4 5">
    <name type="scientific">Brevibacterium yomogidense</name>
    <dbReference type="NCBI Taxonomy" id="946573"/>
    <lineage>
        <taxon>Bacteria</taxon>
        <taxon>Bacillati</taxon>
        <taxon>Actinomycetota</taxon>
        <taxon>Actinomycetes</taxon>
        <taxon>Micrococcales</taxon>
        <taxon>Brevibacteriaceae</taxon>
        <taxon>Brevibacterium</taxon>
    </lineage>
</organism>
<evidence type="ECO:0000313" key="5">
    <source>
        <dbReference type="Proteomes" id="UP000196581"/>
    </source>
</evidence>
<accession>A0A1X6WZ02</accession>
<proteinExistence type="inferred from homology"/>